<dbReference type="EMBL" id="KQ434809">
    <property type="protein sequence ID" value="KZC06266.1"/>
    <property type="molecule type" value="Genomic_DNA"/>
</dbReference>
<dbReference type="UniPathway" id="UPA00251">
    <property type="reaction ID" value="UER00320"/>
</dbReference>
<dbReference type="CDD" id="cd06578">
    <property type="entry name" value="HemD"/>
    <property type="match status" value="1"/>
</dbReference>
<dbReference type="OMA" id="IHGADTG"/>
<feature type="domain" description="Tetrapyrrole biosynthesis uroporphyrinogen III synthase" evidence="12">
    <location>
        <begin position="24"/>
        <end position="251"/>
    </location>
</feature>
<evidence type="ECO:0000256" key="8">
    <source>
        <dbReference type="ARBA" id="ARBA00032649"/>
    </source>
</evidence>
<dbReference type="Proteomes" id="UP000076502">
    <property type="component" value="Unassembled WGS sequence"/>
</dbReference>
<name>A0A154P2W5_DUFNO</name>
<dbReference type="InterPro" id="IPR036108">
    <property type="entry name" value="4pyrrol_syn_uPrphyn_synt_sf"/>
</dbReference>
<evidence type="ECO:0000256" key="11">
    <source>
        <dbReference type="ARBA" id="ARBA00060039"/>
    </source>
</evidence>
<dbReference type="GO" id="GO:0006785">
    <property type="term" value="P:heme B biosynthetic process"/>
    <property type="evidence" value="ECO:0007669"/>
    <property type="project" value="UniProtKB-ARBA"/>
</dbReference>
<protein>
    <recommendedName>
        <fullName evidence="9">Uroporphyrinogen-III synthase</fullName>
        <ecNumber evidence="3">4.2.1.75</ecNumber>
    </recommendedName>
    <alternativeName>
        <fullName evidence="8">Hydroxymethylbilane hydrolyase [cyclizing]</fullName>
    </alternativeName>
    <alternativeName>
        <fullName evidence="7">Uroporphyrinogen-III cosynthase</fullName>
    </alternativeName>
</protein>
<dbReference type="SUPFAM" id="SSF69618">
    <property type="entry name" value="HemD-like"/>
    <property type="match status" value="1"/>
</dbReference>
<comment type="pathway">
    <text evidence="1">Porphyrin-containing compound metabolism; protoporphyrin-IX biosynthesis; coproporphyrinogen-III from 5-aminolevulinate: step 3/4.</text>
</comment>
<evidence type="ECO:0000256" key="6">
    <source>
        <dbReference type="ARBA" id="ARBA00023244"/>
    </source>
</evidence>
<evidence type="ECO:0000256" key="7">
    <source>
        <dbReference type="ARBA" id="ARBA00031702"/>
    </source>
</evidence>
<gene>
    <name evidence="13" type="ORF">WN55_10175</name>
</gene>
<accession>A0A154P2W5</accession>
<dbReference type="GO" id="GO:0006782">
    <property type="term" value="P:protoporphyrinogen IX biosynthetic process"/>
    <property type="evidence" value="ECO:0007669"/>
    <property type="project" value="UniProtKB-UniPathway"/>
</dbReference>
<dbReference type="STRING" id="178035.A0A154P2W5"/>
<dbReference type="GO" id="GO:0006780">
    <property type="term" value="P:uroporphyrinogen III biosynthetic process"/>
    <property type="evidence" value="ECO:0007669"/>
    <property type="project" value="InterPro"/>
</dbReference>
<evidence type="ECO:0000259" key="12">
    <source>
        <dbReference type="Pfam" id="PF02602"/>
    </source>
</evidence>
<dbReference type="Pfam" id="PF02602">
    <property type="entry name" value="HEM4"/>
    <property type="match status" value="1"/>
</dbReference>
<dbReference type="PANTHER" id="PTHR12390">
    <property type="entry name" value="UROPORPHYRINOGEN III SYNTHASE"/>
    <property type="match status" value="1"/>
</dbReference>
<keyword evidence="5" id="KW-0456">Lyase</keyword>
<dbReference type="InterPro" id="IPR003754">
    <property type="entry name" value="4pyrrol_synth_uPrphyn_synth"/>
</dbReference>
<keyword evidence="14" id="KW-1185">Reference proteome</keyword>
<dbReference type="FunFam" id="3.40.50.10090:FF:000003">
    <property type="entry name" value="uroporphyrinogen-III synthase"/>
    <property type="match status" value="1"/>
</dbReference>
<reference evidence="13 14" key="1">
    <citation type="submission" date="2015-07" db="EMBL/GenBank/DDBJ databases">
        <title>The genome of Dufourea novaeangliae.</title>
        <authorList>
            <person name="Pan H."/>
            <person name="Kapheim K."/>
        </authorList>
    </citation>
    <scope>NUCLEOTIDE SEQUENCE [LARGE SCALE GENOMIC DNA]</scope>
    <source>
        <strain evidence="13">0120121106</strain>
        <tissue evidence="13">Whole body</tissue>
    </source>
</reference>
<evidence type="ECO:0000256" key="2">
    <source>
        <dbReference type="ARBA" id="ARBA00008133"/>
    </source>
</evidence>
<evidence type="ECO:0000256" key="10">
    <source>
        <dbReference type="ARBA" id="ARBA00048617"/>
    </source>
</evidence>
<evidence type="ECO:0000256" key="9">
    <source>
        <dbReference type="ARBA" id="ARBA00040167"/>
    </source>
</evidence>
<evidence type="ECO:0000256" key="5">
    <source>
        <dbReference type="ARBA" id="ARBA00023239"/>
    </source>
</evidence>
<evidence type="ECO:0000256" key="3">
    <source>
        <dbReference type="ARBA" id="ARBA00013109"/>
    </source>
</evidence>
<comment type="catalytic activity">
    <reaction evidence="10">
        <text>hydroxymethylbilane = uroporphyrinogen III + H2O</text>
        <dbReference type="Rhea" id="RHEA:18965"/>
        <dbReference type="ChEBI" id="CHEBI:15377"/>
        <dbReference type="ChEBI" id="CHEBI:57308"/>
        <dbReference type="ChEBI" id="CHEBI:57845"/>
        <dbReference type="EC" id="4.2.1.75"/>
    </reaction>
</comment>
<sequence length="271" mass="29922">MAPRYERVVLCRGGLSEKNDSQEVYVKTLKTAGYSCNCLPTLCFNFVNTPELRTCLHSPGLYYGLILTSKRAVEAINLASKENDRILLPWRTLPVYCVGPATESFARSHLGSENCFGSKAGNAKELAELLVASVGKESKPLLYPCSEIGRETIEKTLTENSIRVNKIIVYRTLPSETLEQDLSEFIDNEPRIFAFFSPSAVECIMTILKRKCYDMSNIKAAAIGPVTGQALLDAGLTVFAIASKPDPVSLLKSIKDAERSEVLEETEGRDR</sequence>
<dbReference type="EC" id="4.2.1.75" evidence="3"/>
<dbReference type="PANTHER" id="PTHR12390:SF0">
    <property type="entry name" value="UROPORPHYRINOGEN-III SYNTHASE"/>
    <property type="match status" value="1"/>
</dbReference>
<dbReference type="Gene3D" id="3.40.50.10090">
    <property type="match status" value="2"/>
</dbReference>
<proteinExistence type="inferred from homology"/>
<dbReference type="GO" id="GO:0004852">
    <property type="term" value="F:uroporphyrinogen-III synthase activity"/>
    <property type="evidence" value="ECO:0007669"/>
    <property type="project" value="UniProtKB-EC"/>
</dbReference>
<comment type="similarity">
    <text evidence="2">Belongs to the uroporphyrinogen-III synthase family.</text>
</comment>
<evidence type="ECO:0000313" key="13">
    <source>
        <dbReference type="EMBL" id="KZC06266.1"/>
    </source>
</evidence>
<evidence type="ECO:0000256" key="4">
    <source>
        <dbReference type="ARBA" id="ARBA00023133"/>
    </source>
</evidence>
<comment type="function">
    <text evidence="11">Catalyzes cyclization of the linear tetrapyrrole, hydroxymethylbilane, to the macrocyclic uroporphyrinogen III, the branch point for the various sub-pathways leading to the wide diversity of porphyrins. Porphyrins act as cofactors for a multitude of enzymes that perform a variety of processes within the cell such as methionine synthesis (vitamin B12) or oxygen transport (heme).</text>
</comment>
<dbReference type="OrthoDB" id="5595751at2759"/>
<keyword evidence="4" id="KW-0350">Heme biosynthesis</keyword>
<evidence type="ECO:0000256" key="1">
    <source>
        <dbReference type="ARBA" id="ARBA00004772"/>
    </source>
</evidence>
<organism evidence="13 14">
    <name type="scientific">Dufourea novaeangliae</name>
    <name type="common">Sweat bee</name>
    <dbReference type="NCBI Taxonomy" id="178035"/>
    <lineage>
        <taxon>Eukaryota</taxon>
        <taxon>Metazoa</taxon>
        <taxon>Ecdysozoa</taxon>
        <taxon>Arthropoda</taxon>
        <taxon>Hexapoda</taxon>
        <taxon>Insecta</taxon>
        <taxon>Pterygota</taxon>
        <taxon>Neoptera</taxon>
        <taxon>Endopterygota</taxon>
        <taxon>Hymenoptera</taxon>
        <taxon>Apocrita</taxon>
        <taxon>Aculeata</taxon>
        <taxon>Apoidea</taxon>
        <taxon>Anthophila</taxon>
        <taxon>Halictidae</taxon>
        <taxon>Rophitinae</taxon>
        <taxon>Dufourea</taxon>
    </lineage>
</organism>
<evidence type="ECO:0000313" key="14">
    <source>
        <dbReference type="Proteomes" id="UP000076502"/>
    </source>
</evidence>
<dbReference type="InterPro" id="IPR039793">
    <property type="entry name" value="UROS/Hem4"/>
</dbReference>
<dbReference type="AlphaFoldDB" id="A0A154P2W5"/>
<dbReference type="GO" id="GO:0005829">
    <property type="term" value="C:cytosol"/>
    <property type="evidence" value="ECO:0007669"/>
    <property type="project" value="TreeGrafter"/>
</dbReference>
<keyword evidence="6" id="KW-0627">Porphyrin biosynthesis</keyword>